<dbReference type="InterPro" id="IPR051544">
    <property type="entry name" value="TPS_OM_transporter"/>
</dbReference>
<dbReference type="SUPFAM" id="SSF69304">
    <property type="entry name" value="Tricorn protease N-terminal domain"/>
    <property type="match status" value="1"/>
</dbReference>
<dbReference type="GO" id="GO:0008320">
    <property type="term" value="F:protein transmembrane transporter activity"/>
    <property type="evidence" value="ECO:0007669"/>
    <property type="project" value="TreeGrafter"/>
</dbReference>
<dbReference type="Proteomes" id="UP000191663">
    <property type="component" value="Unassembled WGS sequence"/>
</dbReference>
<evidence type="ECO:0000313" key="4">
    <source>
        <dbReference type="EMBL" id="OPX17646.1"/>
    </source>
</evidence>
<dbReference type="InterPro" id="IPR000184">
    <property type="entry name" value="Bac_surfAg_D15"/>
</dbReference>
<dbReference type="AlphaFoldDB" id="A0A1V4QFZ6"/>
<dbReference type="GO" id="GO:0046819">
    <property type="term" value="P:protein secretion by the type V secretion system"/>
    <property type="evidence" value="ECO:0007669"/>
    <property type="project" value="TreeGrafter"/>
</dbReference>
<sequence>PSFGPDHSIVFVSDRPDSNKEYHYGSYAVFICHNGNIQRLTPRTRYVSSPFFSPDSGIYFVADYDSAYNLYYYSQSSNMITKKTNIFTGIYYPSISTSGDKIAFAHYNEYGYDICVVKNALSRMEDCQTPEENINATVYEFSELDTTRIKKYHTRFTFDYFVASASYYYTLGFSGVGQIALSDILGNHLIQFSSNFYGSLTSSDIFLNYWYLKKRTDFGLAVYQYLNYFSEYPDLLIWRYLGIGGIMQYPFDRFFRAELGLYAYRVYETRWYDFFPYYYSNVYKESSYNFFYPDVALVFDNAKWGTTAPHRGSRIRLEGYATILSDYKIRSALFDFRKYFPLSPRASFATRLTLVGSFGPDVDYWSIGGPNSLRGYDYYAFSGPKLGFLNLEYRFPFIDRLKLAFPLPIEIRDIRGVLFTDFGGVYTDSFTVYETAGGFHLKDLKMGIGAGLRFTMLYIIFRLDFARAYNFQEFEDDWKFYFTLGPDW</sequence>
<evidence type="ECO:0000313" key="5">
    <source>
        <dbReference type="Proteomes" id="UP000191663"/>
    </source>
</evidence>
<dbReference type="Gene3D" id="2.120.10.30">
    <property type="entry name" value="TolB, C-terminal domain"/>
    <property type="match status" value="1"/>
</dbReference>
<comment type="caution">
    <text evidence="4">The sequence shown here is derived from an EMBL/GenBank/DDBJ whole genome shotgun (WGS) entry which is preliminary data.</text>
</comment>
<dbReference type="EMBL" id="MUKB01000095">
    <property type="protein sequence ID" value="OPX17646.1"/>
    <property type="molecule type" value="Genomic_DNA"/>
</dbReference>
<name>A0A1V4QFZ6_UNCW3</name>
<dbReference type="GO" id="GO:0098046">
    <property type="term" value="C:type V protein secretion system complex"/>
    <property type="evidence" value="ECO:0007669"/>
    <property type="project" value="TreeGrafter"/>
</dbReference>
<accession>A0A1V4QFZ6</accession>
<dbReference type="Gene3D" id="2.40.160.50">
    <property type="entry name" value="membrane protein fhac: a member of the omp85/tpsb transporter family"/>
    <property type="match status" value="1"/>
</dbReference>
<proteinExistence type="predicted"/>
<dbReference type="PANTHER" id="PTHR34597">
    <property type="entry name" value="SLR1661 PROTEIN"/>
    <property type="match status" value="1"/>
</dbReference>
<dbReference type="PANTHER" id="PTHR34597:SF3">
    <property type="entry name" value="OUTER MEMBRANE TRANSPORTER CDIB"/>
    <property type="match status" value="1"/>
</dbReference>
<dbReference type="Pfam" id="PF01103">
    <property type="entry name" value="Omp85"/>
    <property type="match status" value="1"/>
</dbReference>
<evidence type="ECO:0000256" key="2">
    <source>
        <dbReference type="ARBA" id="ARBA00023136"/>
    </source>
</evidence>
<evidence type="ECO:0000259" key="3">
    <source>
        <dbReference type="Pfam" id="PF01103"/>
    </source>
</evidence>
<keyword evidence="2" id="KW-0472">Membrane</keyword>
<gene>
    <name evidence="4" type="ORF">BXT86_05360</name>
</gene>
<protein>
    <recommendedName>
        <fullName evidence="3">Bacterial surface antigen (D15) domain-containing protein</fullName>
    </recommendedName>
</protein>
<feature type="non-terminal residue" evidence="4">
    <location>
        <position position="1"/>
    </location>
</feature>
<comment type="subcellular location">
    <subcellularLocation>
        <location evidence="1">Membrane</location>
    </subcellularLocation>
</comment>
<evidence type="ECO:0000256" key="1">
    <source>
        <dbReference type="ARBA" id="ARBA00004370"/>
    </source>
</evidence>
<dbReference type="GO" id="GO:0019867">
    <property type="term" value="C:outer membrane"/>
    <property type="evidence" value="ECO:0007669"/>
    <property type="project" value="InterPro"/>
</dbReference>
<reference evidence="5" key="1">
    <citation type="submission" date="2017-01" db="EMBL/GenBank/DDBJ databases">
        <title>Novel pathways for hydrocarbon cycling and metabolic interdependencies in hydrothermal sediment communities.</title>
        <authorList>
            <person name="Dombrowski N."/>
            <person name="Seitz K."/>
            <person name="Teske A."/>
            <person name="Baker B."/>
        </authorList>
    </citation>
    <scope>NUCLEOTIDE SEQUENCE [LARGE SCALE GENOMIC DNA]</scope>
</reference>
<dbReference type="InterPro" id="IPR011042">
    <property type="entry name" value="6-blade_b-propeller_TolB-like"/>
</dbReference>
<feature type="domain" description="Bacterial surface antigen (D15)" evidence="3">
    <location>
        <begin position="210"/>
        <end position="488"/>
    </location>
</feature>
<organism evidence="4 5">
    <name type="scientific">candidate division WOR-3 bacterium 4484_100</name>
    <dbReference type="NCBI Taxonomy" id="1936077"/>
    <lineage>
        <taxon>Bacteria</taxon>
        <taxon>Bacteria division WOR-3</taxon>
    </lineage>
</organism>